<sequence>MASLDKLAIRGIRSFDDKGINIIQFYNPLTVIVGYNGSGKTTIIECLKYATTGDLPPNTKGGAFVHDPTMAATNEVKAQVRLRFYNTNHVRINCVRNLQVSKKKTTGLTMKTLESLLQVDDENKKNKRTVLSTKCADLDTEIPRLLGVSKAILDNVIFCHQEESNWPLSEPATLKKKFDDIFEATRYTKALDNIKSLRKEQAVELKVQRAELEGLKTDKERADAIKDKKRRLESSLAEKESHLDDLNETIEKLTNDNKDFYNKAVQFRETVARAEAMEEKIKLFTENMEELRSTMTPIDEPEAELQKRKERFGEHLDQQRRRKAELNRKIEDKKDEVARLEALRGRRIGEKGGLENDRKHHHQAVEAREAEIRSMSGELGIKGFDTGGLSDAQIADFETRVGDNARRVASELQALRSDGAKKDAEMTAQWQELRSELRSKQTERENAGDAMRKLRDRIMRAQDDLDGVAVTSADVEAATKDWDDAKAKLSALKAETTRADVDGRMREKNKEIRDLDQTREDLTVELNSLNRHADFRARLDVKKGERSAKEQEIQSLLQCHGAAIEQHTGRAPVALRLENDINLVVASKEGELSSLERSDAAASKDLQRIESSLSFARATLRDMKARADAIEQEIRVALADGEFADLPTAVRECERESQYLAEVISGAGHAAEFFKRVKTAAQTRHSCLACNRGISDEELPGITTWIEAQIRKTTPSSLEESARELQDWKAQLAEFQGLVPKQATLDALRQTDVPAEERKVKKEEERLAAATGAAERSSAAVEALRAELREIASLKKAASDVSRLLKETTALSRDVEGLENDLLSTGTMRTSGDVQQEIDALTDKLKRAKRELLDLQSQREHQQTKLQQYERDIHQAEMSVAAKRQEHGKREALLVRAQELKAELADAQKAAQTLDDDIAKAGPPIRRAKEALDALKADQTAREQALHAETSRMSGLVKHLRDLNEQAGRYVAQRGNEKLRECEDAIADLQGQMQTVQKSITAVEVESAKIEKDLNESKATERNIHDNLRHRHLQAEVQRIQAEHDGLNLDEASEASKTWNAKYNQSKKKENELNGEAAHLGGEISSLRSQITGREQELKEDYKNVEKRYTAKLIAFKTGEMANRDLELYGKALDNAIMRYHAIKMEEINEQIRYLWGRTYQGTDIDTISIRSDNEGNKAGRSYYYRVCMVKDTVEMDMRGRCSAGQKVLASIIIRLALADSFGENCGILALDEPTTNLDKENILALAKSLNDVIRERRNQSNFQLIVITHDEEFLTMLGQSDSLEYYWRCSRNAQQKSIIERESIQ</sequence>
<dbReference type="NCBIfam" id="TIGR00606">
    <property type="entry name" value="rad50"/>
    <property type="match status" value="1"/>
</dbReference>
<comment type="catalytic activity">
    <reaction evidence="14">
        <text>ATP + H2O = ADP + phosphate + H(+)</text>
        <dbReference type="Rhea" id="RHEA:13065"/>
        <dbReference type="ChEBI" id="CHEBI:15377"/>
        <dbReference type="ChEBI" id="CHEBI:15378"/>
        <dbReference type="ChEBI" id="CHEBI:30616"/>
        <dbReference type="ChEBI" id="CHEBI:43474"/>
        <dbReference type="ChEBI" id="CHEBI:456216"/>
    </reaction>
</comment>
<evidence type="ECO:0000259" key="16">
    <source>
        <dbReference type="Pfam" id="PF13476"/>
    </source>
</evidence>
<evidence type="ECO:0000256" key="2">
    <source>
        <dbReference type="ARBA" id="ARBA00004123"/>
    </source>
</evidence>
<protein>
    <recommendedName>
        <fullName evidence="5">DNA repair protein RAD50</fullName>
    </recommendedName>
</protein>
<evidence type="ECO:0000256" key="10">
    <source>
        <dbReference type="ARBA" id="ARBA00022833"/>
    </source>
</evidence>
<evidence type="ECO:0000256" key="11">
    <source>
        <dbReference type="ARBA" id="ARBA00023054"/>
    </source>
</evidence>
<feature type="coiled-coil region" evidence="15">
    <location>
        <begin position="437"/>
        <end position="532"/>
    </location>
</feature>
<dbReference type="InterPro" id="IPR004584">
    <property type="entry name" value="Rad50_eukaryotes"/>
</dbReference>
<feature type="coiled-coil region" evidence="15">
    <location>
        <begin position="801"/>
        <end position="917"/>
    </location>
</feature>
<keyword evidence="6" id="KW-0158">Chromosome</keyword>
<keyword evidence="7" id="KW-0479">Metal-binding</keyword>
<feature type="coiled-coil region" evidence="15">
    <location>
        <begin position="972"/>
        <end position="999"/>
    </location>
</feature>
<keyword evidence="11 15" id="KW-0175">Coiled coil</keyword>
<organism evidence="17 18">
    <name type="scientific">Tilletiopsis washingtonensis</name>
    <dbReference type="NCBI Taxonomy" id="58919"/>
    <lineage>
        <taxon>Eukaryota</taxon>
        <taxon>Fungi</taxon>
        <taxon>Dikarya</taxon>
        <taxon>Basidiomycota</taxon>
        <taxon>Ustilaginomycotina</taxon>
        <taxon>Exobasidiomycetes</taxon>
        <taxon>Entylomatales</taxon>
        <taxon>Entylomatales incertae sedis</taxon>
        <taxon>Tilletiopsis</taxon>
    </lineage>
</organism>
<comment type="cofactor">
    <cofactor evidence="1">
        <name>Zn(2+)</name>
        <dbReference type="ChEBI" id="CHEBI:29105"/>
    </cofactor>
</comment>
<dbReference type="GO" id="GO:0046872">
    <property type="term" value="F:metal ion binding"/>
    <property type="evidence" value="ECO:0007669"/>
    <property type="project" value="UniProtKB-KW"/>
</dbReference>
<keyword evidence="8" id="KW-0227">DNA damage</keyword>
<feature type="domain" description="Rad50/SbcC-type AAA" evidence="16">
    <location>
        <begin position="6"/>
        <end position="254"/>
    </location>
</feature>
<dbReference type="Pfam" id="PF13476">
    <property type="entry name" value="AAA_23"/>
    <property type="match status" value="1"/>
</dbReference>
<dbReference type="GO" id="GO:0030870">
    <property type="term" value="C:Mre11 complex"/>
    <property type="evidence" value="ECO:0007669"/>
    <property type="project" value="InterPro"/>
</dbReference>
<keyword evidence="9" id="KW-0378">Hydrolase</keyword>
<evidence type="ECO:0000256" key="15">
    <source>
        <dbReference type="SAM" id="Coils"/>
    </source>
</evidence>
<dbReference type="RefSeq" id="XP_025596598.1">
    <property type="nucleotide sequence ID" value="XM_025744633.1"/>
</dbReference>
<dbReference type="SUPFAM" id="SSF52540">
    <property type="entry name" value="P-loop containing nucleoside triphosphate hydrolases"/>
    <property type="match status" value="2"/>
</dbReference>
<evidence type="ECO:0000256" key="5">
    <source>
        <dbReference type="ARBA" id="ARBA00017893"/>
    </source>
</evidence>
<evidence type="ECO:0000256" key="6">
    <source>
        <dbReference type="ARBA" id="ARBA00022454"/>
    </source>
</evidence>
<dbReference type="STRING" id="58919.A0A316Z3Y8"/>
<evidence type="ECO:0000256" key="7">
    <source>
        <dbReference type="ARBA" id="ARBA00022723"/>
    </source>
</evidence>
<accession>A0A316Z3Y8</accession>
<dbReference type="FunFam" id="3.40.50.300:FF:001195">
    <property type="entry name" value="DNA repair protein rad50"/>
    <property type="match status" value="1"/>
</dbReference>
<evidence type="ECO:0000256" key="13">
    <source>
        <dbReference type="ARBA" id="ARBA00023242"/>
    </source>
</evidence>
<name>A0A316Z3Y8_9BASI</name>
<evidence type="ECO:0000256" key="3">
    <source>
        <dbReference type="ARBA" id="ARBA00004286"/>
    </source>
</evidence>
<keyword evidence="13" id="KW-0539">Nucleus</keyword>
<evidence type="ECO:0000256" key="8">
    <source>
        <dbReference type="ARBA" id="ARBA00022763"/>
    </source>
</evidence>
<dbReference type="GO" id="GO:0043047">
    <property type="term" value="F:single-stranded telomeric DNA binding"/>
    <property type="evidence" value="ECO:0007669"/>
    <property type="project" value="TreeGrafter"/>
</dbReference>
<dbReference type="InterPro" id="IPR027417">
    <property type="entry name" value="P-loop_NTPase"/>
</dbReference>
<dbReference type="GO" id="GO:0070192">
    <property type="term" value="P:chromosome organization involved in meiotic cell cycle"/>
    <property type="evidence" value="ECO:0007669"/>
    <property type="project" value="TreeGrafter"/>
</dbReference>
<dbReference type="GO" id="GO:0000794">
    <property type="term" value="C:condensed nuclear chromosome"/>
    <property type="evidence" value="ECO:0007669"/>
    <property type="project" value="TreeGrafter"/>
</dbReference>
<keyword evidence="18" id="KW-1185">Reference proteome</keyword>
<evidence type="ECO:0000256" key="12">
    <source>
        <dbReference type="ARBA" id="ARBA00023204"/>
    </source>
</evidence>
<dbReference type="GO" id="GO:0000722">
    <property type="term" value="P:telomere maintenance via recombination"/>
    <property type="evidence" value="ECO:0007669"/>
    <property type="project" value="TreeGrafter"/>
</dbReference>
<proteinExistence type="inferred from homology"/>
<dbReference type="FunFam" id="3.40.50.300:FF:000947">
    <property type="entry name" value="DNA repair protein RAD50"/>
    <property type="match status" value="1"/>
</dbReference>
<dbReference type="Gene3D" id="3.40.50.300">
    <property type="entry name" value="P-loop containing nucleotide triphosphate hydrolases"/>
    <property type="match status" value="2"/>
</dbReference>
<dbReference type="GeneID" id="37272177"/>
<evidence type="ECO:0000256" key="9">
    <source>
        <dbReference type="ARBA" id="ARBA00022801"/>
    </source>
</evidence>
<dbReference type="OrthoDB" id="18797at2759"/>
<keyword evidence="10" id="KW-0862">Zinc</keyword>
<dbReference type="PANTHER" id="PTHR18867:SF12">
    <property type="entry name" value="DNA REPAIR PROTEIN RAD50"/>
    <property type="match status" value="1"/>
</dbReference>
<reference evidence="17 18" key="1">
    <citation type="journal article" date="2018" name="Mol. Biol. Evol.">
        <title>Broad Genomic Sampling Reveals a Smut Pathogenic Ancestry of the Fungal Clade Ustilaginomycotina.</title>
        <authorList>
            <person name="Kijpornyongpan T."/>
            <person name="Mondo S.J."/>
            <person name="Barry K."/>
            <person name="Sandor L."/>
            <person name="Lee J."/>
            <person name="Lipzen A."/>
            <person name="Pangilinan J."/>
            <person name="LaButti K."/>
            <person name="Hainaut M."/>
            <person name="Henrissat B."/>
            <person name="Grigoriev I.V."/>
            <person name="Spatafora J.W."/>
            <person name="Aime M.C."/>
        </authorList>
    </citation>
    <scope>NUCLEOTIDE SEQUENCE [LARGE SCALE GENOMIC DNA]</scope>
    <source>
        <strain evidence="17 18">MCA 4186</strain>
    </source>
</reference>
<dbReference type="GO" id="GO:0003691">
    <property type="term" value="F:double-stranded telomeric DNA binding"/>
    <property type="evidence" value="ECO:0007669"/>
    <property type="project" value="TreeGrafter"/>
</dbReference>
<dbReference type="InterPro" id="IPR038729">
    <property type="entry name" value="Rad50/SbcC_AAA"/>
</dbReference>
<dbReference type="EMBL" id="KZ819300">
    <property type="protein sequence ID" value="PWN96319.1"/>
    <property type="molecule type" value="Genomic_DNA"/>
</dbReference>
<dbReference type="GO" id="GO:0051880">
    <property type="term" value="F:G-quadruplex DNA binding"/>
    <property type="evidence" value="ECO:0007669"/>
    <property type="project" value="TreeGrafter"/>
</dbReference>
<dbReference type="GO" id="GO:0016887">
    <property type="term" value="F:ATP hydrolysis activity"/>
    <property type="evidence" value="ECO:0007669"/>
    <property type="project" value="InterPro"/>
</dbReference>
<keyword evidence="12" id="KW-0234">DNA repair</keyword>
<dbReference type="GO" id="GO:0006302">
    <property type="term" value="P:double-strand break repair"/>
    <property type="evidence" value="ECO:0007669"/>
    <property type="project" value="InterPro"/>
</dbReference>
<comment type="similarity">
    <text evidence="4">Belongs to the SMC family. RAD50 subfamily.</text>
</comment>
<dbReference type="Proteomes" id="UP000245946">
    <property type="component" value="Unassembled WGS sequence"/>
</dbReference>
<dbReference type="PANTHER" id="PTHR18867">
    <property type="entry name" value="RAD50"/>
    <property type="match status" value="1"/>
</dbReference>
<evidence type="ECO:0000313" key="17">
    <source>
        <dbReference type="EMBL" id="PWN96319.1"/>
    </source>
</evidence>
<evidence type="ECO:0000256" key="4">
    <source>
        <dbReference type="ARBA" id="ARBA00009439"/>
    </source>
</evidence>
<dbReference type="GO" id="GO:0007004">
    <property type="term" value="P:telomere maintenance via telomerase"/>
    <property type="evidence" value="ECO:0007669"/>
    <property type="project" value="TreeGrafter"/>
</dbReference>
<evidence type="ECO:0000256" key="14">
    <source>
        <dbReference type="ARBA" id="ARBA00049360"/>
    </source>
</evidence>
<feature type="coiled-coil region" evidence="15">
    <location>
        <begin position="606"/>
        <end position="640"/>
    </location>
</feature>
<evidence type="ECO:0000256" key="1">
    <source>
        <dbReference type="ARBA" id="ARBA00001947"/>
    </source>
</evidence>
<evidence type="ECO:0000313" key="18">
    <source>
        <dbReference type="Proteomes" id="UP000245946"/>
    </source>
</evidence>
<feature type="coiled-coil region" evidence="15">
    <location>
        <begin position="215"/>
        <end position="343"/>
    </location>
</feature>
<comment type="subcellular location">
    <subcellularLocation>
        <location evidence="3">Chromosome</location>
    </subcellularLocation>
    <subcellularLocation>
        <location evidence="2">Nucleus</location>
    </subcellularLocation>
</comment>
<gene>
    <name evidence="17" type="ORF">FA09DRAFT_344052</name>
</gene>